<name>A0A7W4IS91_9PROT</name>
<keyword evidence="1" id="KW-0812">Transmembrane</keyword>
<sequence>MSITYEGTLKKVSRAAFGTASVMLMILSLGLIFYGLFNLLFTLLTSWHEGRDALLLAISYVVIAIAVFDVAKYFMEEEVIQSRVKVSPLEARLSLTKFITTIIIAVFIEGLVAVFEVSREHIQQIFYPIGLLVTATIVVLSLAVYQRISVDTENQESRAVIRPK</sequence>
<keyword evidence="1" id="KW-1133">Transmembrane helix</keyword>
<keyword evidence="3" id="KW-1185">Reference proteome</keyword>
<keyword evidence="1" id="KW-0472">Membrane</keyword>
<dbReference type="EMBL" id="JABEQD010000003">
    <property type="protein sequence ID" value="MBB2167978.1"/>
    <property type="molecule type" value="Genomic_DNA"/>
</dbReference>
<evidence type="ECO:0008006" key="4">
    <source>
        <dbReference type="Google" id="ProtNLM"/>
    </source>
</evidence>
<proteinExistence type="predicted"/>
<comment type="caution">
    <text evidence="2">The sequence shown here is derived from an EMBL/GenBank/DDBJ whole genome shotgun (WGS) entry which is preliminary data.</text>
</comment>
<feature type="transmembrane region" description="Helical" evidence="1">
    <location>
        <begin position="53"/>
        <end position="75"/>
    </location>
</feature>
<reference evidence="2 3" key="1">
    <citation type="submission" date="2020-04" db="EMBL/GenBank/DDBJ databases">
        <title>Description of novel Gluconacetobacter.</title>
        <authorList>
            <person name="Sombolestani A."/>
        </authorList>
    </citation>
    <scope>NUCLEOTIDE SEQUENCE [LARGE SCALE GENOMIC DNA]</scope>
    <source>
        <strain evidence="2 3">LMG 27801</strain>
    </source>
</reference>
<evidence type="ECO:0000313" key="3">
    <source>
        <dbReference type="Proteomes" id="UP000559860"/>
    </source>
</evidence>
<accession>A0A7W4IS91</accession>
<evidence type="ECO:0000256" key="1">
    <source>
        <dbReference type="SAM" id="Phobius"/>
    </source>
</evidence>
<gene>
    <name evidence="2" type="ORF">HLH36_06340</name>
</gene>
<protein>
    <recommendedName>
        <fullName evidence="4">General glycosylation pathway protein</fullName>
    </recommendedName>
</protein>
<organism evidence="2 3">
    <name type="scientific">Gluconacetobacter aggeris</name>
    <dbReference type="NCBI Taxonomy" id="1286186"/>
    <lineage>
        <taxon>Bacteria</taxon>
        <taxon>Pseudomonadati</taxon>
        <taxon>Pseudomonadota</taxon>
        <taxon>Alphaproteobacteria</taxon>
        <taxon>Acetobacterales</taxon>
        <taxon>Acetobacteraceae</taxon>
        <taxon>Gluconacetobacter</taxon>
    </lineage>
</organism>
<feature type="transmembrane region" description="Helical" evidence="1">
    <location>
        <begin position="20"/>
        <end position="41"/>
    </location>
</feature>
<evidence type="ECO:0000313" key="2">
    <source>
        <dbReference type="EMBL" id="MBB2167978.1"/>
    </source>
</evidence>
<dbReference type="AlphaFoldDB" id="A0A7W4IS91"/>
<feature type="transmembrane region" description="Helical" evidence="1">
    <location>
        <begin position="125"/>
        <end position="145"/>
    </location>
</feature>
<dbReference type="Proteomes" id="UP000559860">
    <property type="component" value="Unassembled WGS sequence"/>
</dbReference>
<feature type="transmembrane region" description="Helical" evidence="1">
    <location>
        <begin position="95"/>
        <end position="118"/>
    </location>
</feature>